<reference evidence="1 2" key="1">
    <citation type="submission" date="2024-03" db="EMBL/GenBank/DDBJ databases">
        <title>Novel species of the genus Variovorax.</title>
        <authorList>
            <person name="Liu Q."/>
            <person name="Xin Y.-H."/>
        </authorList>
    </citation>
    <scope>NUCLEOTIDE SEQUENCE [LARGE SCALE GENOMIC DNA]</scope>
    <source>
        <strain evidence="1 2">KACC 18900</strain>
    </source>
</reference>
<gene>
    <name evidence="1" type="ORF">WKW82_26220</name>
</gene>
<proteinExistence type="predicted"/>
<keyword evidence="2" id="KW-1185">Reference proteome</keyword>
<dbReference type="RefSeq" id="WP_340345404.1">
    <property type="nucleotide sequence ID" value="NZ_JBBKZT010000013.1"/>
</dbReference>
<protein>
    <submittedName>
        <fullName evidence="1">Uncharacterized protein</fullName>
    </submittedName>
</protein>
<sequence>MRIEQLLQTTRGLQGPEREELLKNIERVKWFLWHGNVFRADETLNRLLEDIADVRENQRKAGLPTSVVFKKLAKAVDEFAAYVDNNTGAIVNYGKRYRCGERISTGSVESAVNQMIARRFVKKQQMHWTPRGAHLLLQVRTQVLNDELRASFERWYPRFDAQAQEPLAA</sequence>
<dbReference type="EMBL" id="JBBKZT010000013">
    <property type="protein sequence ID" value="MEJ8850167.1"/>
    <property type="molecule type" value="Genomic_DNA"/>
</dbReference>
<name>A0ABU8WRJ0_9BURK</name>
<dbReference type="Proteomes" id="UP001385892">
    <property type="component" value="Unassembled WGS sequence"/>
</dbReference>
<organism evidence="1 2">
    <name type="scientific">Variovorax rhizosphaerae</name>
    <dbReference type="NCBI Taxonomy" id="1836200"/>
    <lineage>
        <taxon>Bacteria</taxon>
        <taxon>Pseudomonadati</taxon>
        <taxon>Pseudomonadota</taxon>
        <taxon>Betaproteobacteria</taxon>
        <taxon>Burkholderiales</taxon>
        <taxon>Comamonadaceae</taxon>
        <taxon>Variovorax</taxon>
    </lineage>
</organism>
<comment type="caution">
    <text evidence="1">The sequence shown here is derived from an EMBL/GenBank/DDBJ whole genome shotgun (WGS) entry which is preliminary data.</text>
</comment>
<evidence type="ECO:0000313" key="2">
    <source>
        <dbReference type="Proteomes" id="UP001385892"/>
    </source>
</evidence>
<evidence type="ECO:0000313" key="1">
    <source>
        <dbReference type="EMBL" id="MEJ8850167.1"/>
    </source>
</evidence>
<accession>A0ABU8WRJ0</accession>